<dbReference type="PRINTS" id="PR00702">
    <property type="entry name" value="ACRIFLAVINRP"/>
</dbReference>
<dbReference type="SUPFAM" id="SSF82714">
    <property type="entry name" value="Multidrug efflux transporter AcrB TolC docking domain, DN and DC subdomains"/>
    <property type="match status" value="2"/>
</dbReference>
<keyword evidence="1" id="KW-0812">Transmembrane</keyword>
<dbReference type="InterPro" id="IPR027463">
    <property type="entry name" value="AcrB_DN_DC_subdom"/>
</dbReference>
<organism evidence="2 3">
    <name type="scientific">Alistipes ihumii AP11</name>
    <dbReference type="NCBI Taxonomy" id="1211813"/>
    <lineage>
        <taxon>Bacteria</taxon>
        <taxon>Pseudomonadati</taxon>
        <taxon>Bacteroidota</taxon>
        <taxon>Bacteroidia</taxon>
        <taxon>Bacteroidales</taxon>
        <taxon>Rikenellaceae</taxon>
        <taxon>Alistipes</taxon>
    </lineage>
</organism>
<dbReference type="InterPro" id="IPR001036">
    <property type="entry name" value="Acrflvin-R"/>
</dbReference>
<feature type="transmembrane region" description="Helical" evidence="1">
    <location>
        <begin position="845"/>
        <end position="864"/>
    </location>
</feature>
<feature type="transmembrane region" description="Helical" evidence="1">
    <location>
        <begin position="974"/>
        <end position="1000"/>
    </location>
</feature>
<name>A0ABY5V0T6_9BACT</name>
<dbReference type="EMBL" id="CP102294">
    <property type="protein sequence ID" value="UWN57816.1"/>
    <property type="molecule type" value="Genomic_DNA"/>
</dbReference>
<gene>
    <name evidence="2" type="ORF">NQ491_03285</name>
</gene>
<dbReference type="RefSeq" id="WP_019244750.1">
    <property type="nucleotide sequence ID" value="NZ_CAPH01000003.1"/>
</dbReference>
<dbReference type="Proteomes" id="UP001059295">
    <property type="component" value="Chromosome"/>
</dbReference>
<dbReference type="PANTHER" id="PTHR32063:SF28">
    <property type="entry name" value="BLR2861 PROTEIN"/>
    <property type="match status" value="1"/>
</dbReference>
<feature type="transmembrane region" description="Helical" evidence="1">
    <location>
        <begin position="525"/>
        <end position="542"/>
    </location>
</feature>
<keyword evidence="3" id="KW-1185">Reference proteome</keyword>
<dbReference type="Pfam" id="PF00873">
    <property type="entry name" value="ACR_tran"/>
    <property type="match status" value="1"/>
</dbReference>
<dbReference type="GeneID" id="82890725"/>
<keyword evidence="1" id="KW-0472">Membrane</keyword>
<feature type="transmembrane region" description="Helical" evidence="1">
    <location>
        <begin position="943"/>
        <end position="962"/>
    </location>
</feature>
<dbReference type="Gene3D" id="3.30.70.1320">
    <property type="entry name" value="Multidrug efflux transporter AcrB pore domain like"/>
    <property type="match status" value="1"/>
</dbReference>
<feature type="transmembrane region" description="Helical" evidence="1">
    <location>
        <begin position="385"/>
        <end position="410"/>
    </location>
</feature>
<evidence type="ECO:0000313" key="2">
    <source>
        <dbReference type="EMBL" id="UWN57816.1"/>
    </source>
</evidence>
<feature type="transmembrane region" description="Helical" evidence="1">
    <location>
        <begin position="897"/>
        <end position="922"/>
    </location>
</feature>
<feature type="transmembrane region" description="Helical" evidence="1">
    <location>
        <begin position="430"/>
        <end position="450"/>
    </location>
</feature>
<evidence type="ECO:0000256" key="1">
    <source>
        <dbReference type="SAM" id="Phobius"/>
    </source>
</evidence>
<dbReference type="SUPFAM" id="SSF82693">
    <property type="entry name" value="Multidrug efflux transporter AcrB pore domain, PN1, PN2, PC1 and PC2 subdomains"/>
    <property type="match status" value="3"/>
</dbReference>
<feature type="transmembrane region" description="Helical" evidence="1">
    <location>
        <begin position="462"/>
        <end position="485"/>
    </location>
</feature>
<proteinExistence type="predicted"/>
<dbReference type="SUPFAM" id="SSF82866">
    <property type="entry name" value="Multidrug efflux transporter AcrB transmembrane domain"/>
    <property type="match status" value="2"/>
</dbReference>
<dbReference type="PANTHER" id="PTHR32063">
    <property type="match status" value="1"/>
</dbReference>
<reference evidence="2" key="1">
    <citation type="journal article" date="2022" name="Cell">
        <title>Design, construction, and in vivo augmentation of a complex gut microbiome.</title>
        <authorList>
            <person name="Cheng A.G."/>
            <person name="Ho P.Y."/>
            <person name="Aranda-Diaz A."/>
            <person name="Jain S."/>
            <person name="Yu F.B."/>
            <person name="Meng X."/>
            <person name="Wang M."/>
            <person name="Iakiviak M."/>
            <person name="Nagashima K."/>
            <person name="Zhao A."/>
            <person name="Murugkar P."/>
            <person name="Patil A."/>
            <person name="Atabakhsh K."/>
            <person name="Weakley A."/>
            <person name="Yan J."/>
            <person name="Brumbaugh A.R."/>
            <person name="Higginbottom S."/>
            <person name="Dimas A."/>
            <person name="Shiver A.L."/>
            <person name="Deutschbauer A."/>
            <person name="Neff N."/>
            <person name="Sonnenburg J.L."/>
            <person name="Huang K.C."/>
            <person name="Fischbach M.A."/>
        </authorList>
    </citation>
    <scope>NUCLEOTIDE SEQUENCE</scope>
    <source>
        <strain evidence="2">AP11</strain>
    </source>
</reference>
<feature type="transmembrane region" description="Helical" evidence="1">
    <location>
        <begin position="359"/>
        <end position="379"/>
    </location>
</feature>
<evidence type="ECO:0000313" key="3">
    <source>
        <dbReference type="Proteomes" id="UP001059295"/>
    </source>
</evidence>
<feature type="transmembrane region" description="Helical" evidence="1">
    <location>
        <begin position="12"/>
        <end position="32"/>
    </location>
</feature>
<protein>
    <submittedName>
        <fullName evidence="2">Efflux RND transporter permease subunit</fullName>
    </submittedName>
</protein>
<accession>A0ABY5V0T6</accession>
<dbReference type="Gene3D" id="3.30.70.1440">
    <property type="entry name" value="Multidrug efflux transporter AcrB pore domain"/>
    <property type="match status" value="1"/>
</dbReference>
<feature type="transmembrane region" description="Helical" evidence="1">
    <location>
        <begin position="871"/>
        <end position="891"/>
    </location>
</feature>
<dbReference type="Gene3D" id="3.30.2090.10">
    <property type="entry name" value="Multidrug efflux transporter AcrB TolC docking domain, DN and DC subdomains"/>
    <property type="match status" value="2"/>
</dbReference>
<keyword evidence="1" id="KW-1133">Transmembrane helix</keyword>
<feature type="transmembrane region" description="Helical" evidence="1">
    <location>
        <begin position="336"/>
        <end position="352"/>
    </location>
</feature>
<dbReference type="Gene3D" id="3.30.70.1430">
    <property type="entry name" value="Multidrug efflux transporter AcrB pore domain"/>
    <property type="match status" value="2"/>
</dbReference>
<dbReference type="Gene3D" id="1.20.1640.10">
    <property type="entry name" value="Multidrug efflux transporter AcrB transmembrane domain"/>
    <property type="match status" value="2"/>
</dbReference>
<sequence length="1009" mass="111531">MNISELSIRRPVMATVLTLIILLFGLIGYTSLGVREYPSVDNPIISVSCSYPGANADVIENQITEPLEQNINGIPGIRSLSSVSRQGSSRITVEFELSVDLETAANDVRDKVSRAQRYLPRDCDPPTVSKADADASPILMVTIQSDKRSLLELSEIADLTVKEQLQTISDVSSVEIWGEKRYSMRLWLDPVKMAGYGITPVDVKNALDRENVELPSGSIEGNTTELTIRTLGLMHTAQEFNDLIVSEENGRIIRFSDIGRAELGPQDMRSYMKMDGIPMVGVVVIPQPGANHIDIADAVYERLRTMSKDLPEDVVTRFGFDNTKFIRASIDEVKETVYVAFLLVIVIIFLFLRDWRVTLIPCVVIPVSLVGAFFVMYVAGFSINVLSMLAVVLAVGLVVDDAIVMTENIYIRIERGMTPKEAGIEGSKEIFFAVISTTITLVAVFFPIVFMQGTTGRLFREFSLVVTGAVLISAFAALTFTPMLATKMLVRKERQSWFYRATEPFFDGMNRLYARTLAAFMRRRVVAIPVVLLTVGMIWVLWSRIPSEMAPLEDRSSISINTRGAEGITYEYMRDYTEDINRLVDSLVPEAEAITARVSSGSGNVRISLRDIADRDRSQMEIAEELSKAVRSKTMARAFVQQQSTFGGRRGQMPVQYVLQATNLEKLQQVLPGFMAKVYESPVFQMADVDLKFSKPEARITINRDKAGLMGVSTRDIAQTLQYGLSGQRMGYFYMNGKQYEILGEINRQQRNKPTDLKSIYVRSEAGEMVQLDNLVSLQEAVAPPQLYRYNRFVSATVSAGLAEGKTIGQGLDEMDRIARETLDDTFRTALAGDSKEFRESSSSLMFAFVLAIVLIYLILAAQFESFKDPLVIMLTVPLAVAGALVFMYAGGQTMNIFSQIGIIMLIGLVAKNGILIVEFANQKQESGLARGEAIEQAALQRLRPILMTSASTVLGLIPLAVATGEGAAGRVAMGVAVVGGMLVSTLLTLYIVPAMYSYISTDRHKKKA</sequence>